<comment type="caution">
    <text evidence="8">The sequence shown here is derived from an EMBL/GenBank/DDBJ whole genome shotgun (WGS) entry which is preliminary data.</text>
</comment>
<name>A0A5J5EN47_9PEZI</name>
<evidence type="ECO:0000256" key="4">
    <source>
        <dbReference type="ARBA" id="ARBA00023136"/>
    </source>
</evidence>
<dbReference type="PANTHER" id="PTHR46346:SF1">
    <property type="entry name" value="PHOSPHATIDYLINOSITOL N-ACETYLGLUCOSAMINYLTRANSFERASE SUBUNIT P"/>
    <property type="match status" value="1"/>
</dbReference>
<feature type="transmembrane region" description="Helical" evidence="6">
    <location>
        <begin position="129"/>
        <end position="152"/>
    </location>
</feature>
<feature type="compositionally biased region" description="Low complexity" evidence="5">
    <location>
        <begin position="44"/>
        <end position="53"/>
    </location>
</feature>
<proteinExistence type="predicted"/>
<sequence length="256" mass="27834">MPRTPFPSTLAPPSPHPPSPSLHPSSFAPPFYNRPPTPLPPSPSFTSLLRPSRPTTPTADNSSDSEGILSSSRLSSRTPRYAPKVPTYEYYGFTLYVIANAAFILYIVWAFLPSGALEAVGVSYYPSRWWALVIPSYLVVAVCYVFAALAGYNTGVLTRPLGALESVVDVGGMVAAYTEGDVKEAAEVGDGRERWEDMVRGRKGEKVLWKELWGKGTDAVLDVPIGGVCEVLYGEEREREVWELEGDGETCGSIAL</sequence>
<evidence type="ECO:0000256" key="3">
    <source>
        <dbReference type="ARBA" id="ARBA00022989"/>
    </source>
</evidence>
<dbReference type="GO" id="GO:0005783">
    <property type="term" value="C:endoplasmic reticulum"/>
    <property type="evidence" value="ECO:0007669"/>
    <property type="project" value="TreeGrafter"/>
</dbReference>
<evidence type="ECO:0000256" key="1">
    <source>
        <dbReference type="ARBA" id="ARBA00004141"/>
    </source>
</evidence>
<dbReference type="GO" id="GO:0006506">
    <property type="term" value="P:GPI anchor biosynthetic process"/>
    <property type="evidence" value="ECO:0007669"/>
    <property type="project" value="TreeGrafter"/>
</dbReference>
<feature type="region of interest" description="Disordered" evidence="5">
    <location>
        <begin position="1"/>
        <end position="78"/>
    </location>
</feature>
<comment type="subcellular location">
    <subcellularLocation>
        <location evidence="1">Membrane</location>
        <topology evidence="1">Multi-pass membrane protein</topology>
    </subcellularLocation>
</comment>
<accession>A0A5J5EN47</accession>
<dbReference type="InParanoid" id="A0A5J5EN47"/>
<keyword evidence="3 6" id="KW-1133">Transmembrane helix</keyword>
<dbReference type="EMBL" id="VXIS01000207">
    <property type="protein sequence ID" value="KAA8896790.1"/>
    <property type="molecule type" value="Genomic_DNA"/>
</dbReference>
<keyword evidence="2 6" id="KW-0812">Transmembrane</keyword>
<dbReference type="PANTHER" id="PTHR46346">
    <property type="entry name" value="PHOSPHATIDYLINOSITOL N-ACETYLGLUCOSAMINYLTRANSFERASE SUBUNIT P"/>
    <property type="match status" value="1"/>
</dbReference>
<reference evidence="8 9" key="1">
    <citation type="submission" date="2019-09" db="EMBL/GenBank/DDBJ databases">
        <title>Draft genome of the ectomycorrhizal ascomycete Sphaerosporella brunnea.</title>
        <authorList>
            <consortium name="DOE Joint Genome Institute"/>
            <person name="Benucci G.M."/>
            <person name="Marozzi G."/>
            <person name="Antonielli L."/>
            <person name="Sanchez S."/>
            <person name="Marco P."/>
            <person name="Wang X."/>
            <person name="Falini L.B."/>
            <person name="Barry K."/>
            <person name="Haridas S."/>
            <person name="Lipzen A."/>
            <person name="Labutti K."/>
            <person name="Grigoriev I.V."/>
            <person name="Murat C."/>
            <person name="Martin F."/>
            <person name="Albertini E."/>
            <person name="Donnini D."/>
            <person name="Bonito G."/>
        </authorList>
    </citation>
    <scope>NUCLEOTIDE SEQUENCE [LARGE SCALE GENOMIC DNA]</scope>
    <source>
        <strain evidence="8 9">Sb_GMNB300</strain>
    </source>
</reference>
<evidence type="ECO:0000313" key="8">
    <source>
        <dbReference type="EMBL" id="KAA8896790.1"/>
    </source>
</evidence>
<dbReference type="InterPro" id="IPR013717">
    <property type="entry name" value="PIG-P"/>
</dbReference>
<protein>
    <submittedName>
        <fullName evidence="8">PIG-P-domain-containing protein</fullName>
    </submittedName>
</protein>
<feature type="compositionally biased region" description="Pro residues" evidence="5">
    <location>
        <begin position="10"/>
        <end position="21"/>
    </location>
</feature>
<evidence type="ECO:0000256" key="5">
    <source>
        <dbReference type="SAM" id="MobiDB-lite"/>
    </source>
</evidence>
<evidence type="ECO:0000313" key="9">
    <source>
        <dbReference type="Proteomes" id="UP000326924"/>
    </source>
</evidence>
<keyword evidence="9" id="KW-1185">Reference proteome</keyword>
<dbReference type="GO" id="GO:0016020">
    <property type="term" value="C:membrane"/>
    <property type="evidence" value="ECO:0007669"/>
    <property type="project" value="UniProtKB-SubCell"/>
</dbReference>
<dbReference type="OrthoDB" id="690928at2759"/>
<dbReference type="Proteomes" id="UP000326924">
    <property type="component" value="Unassembled WGS sequence"/>
</dbReference>
<gene>
    <name evidence="8" type="ORF">FN846DRAFT_964801</name>
</gene>
<feature type="transmembrane region" description="Helical" evidence="6">
    <location>
        <begin position="90"/>
        <end position="109"/>
    </location>
</feature>
<evidence type="ECO:0000259" key="7">
    <source>
        <dbReference type="Pfam" id="PF08510"/>
    </source>
</evidence>
<dbReference type="AlphaFoldDB" id="A0A5J5EN47"/>
<organism evidence="8 9">
    <name type="scientific">Sphaerosporella brunnea</name>
    <dbReference type="NCBI Taxonomy" id="1250544"/>
    <lineage>
        <taxon>Eukaryota</taxon>
        <taxon>Fungi</taxon>
        <taxon>Dikarya</taxon>
        <taxon>Ascomycota</taxon>
        <taxon>Pezizomycotina</taxon>
        <taxon>Pezizomycetes</taxon>
        <taxon>Pezizales</taxon>
        <taxon>Pyronemataceae</taxon>
        <taxon>Sphaerosporella</taxon>
    </lineage>
</organism>
<dbReference type="InterPro" id="IPR052263">
    <property type="entry name" value="GPI_Anchor_Biosynth"/>
</dbReference>
<keyword evidence="4 6" id="KW-0472">Membrane</keyword>
<feature type="compositionally biased region" description="Pro residues" evidence="5">
    <location>
        <begin position="32"/>
        <end position="43"/>
    </location>
</feature>
<dbReference type="Pfam" id="PF08510">
    <property type="entry name" value="PIG-P"/>
    <property type="match status" value="1"/>
</dbReference>
<feature type="domain" description="PIG-P" evidence="7">
    <location>
        <begin position="87"/>
        <end position="233"/>
    </location>
</feature>
<evidence type="ECO:0000256" key="2">
    <source>
        <dbReference type="ARBA" id="ARBA00022692"/>
    </source>
</evidence>
<feature type="compositionally biased region" description="Low complexity" evidence="5">
    <location>
        <begin position="62"/>
        <end position="76"/>
    </location>
</feature>
<evidence type="ECO:0000256" key="6">
    <source>
        <dbReference type="SAM" id="Phobius"/>
    </source>
</evidence>